<dbReference type="PANTHER" id="PTHR23080">
    <property type="entry name" value="THAP DOMAIN PROTEIN"/>
    <property type="match status" value="1"/>
</dbReference>
<sequence length="154" mass="17716">MPSEVGATLVIPPFKRDTRFSREDTEKTQNIARLRILVERAIRRVKEYHIWDTTIPFLSKNGRNMLQTGVSPSRFPWNGWGENHHRQSVFDRVNARLGVSEELQACASDSAVEEEHEQPAEDDREPASDHNYYAQQLRWCSGCCCCRNHQATGS</sequence>
<dbReference type="InterPro" id="IPR027806">
    <property type="entry name" value="HARBI1_dom"/>
</dbReference>
<organism evidence="4 6">
    <name type="scientific">Muraenolepis orangiensis</name>
    <name type="common">Patagonian moray cod</name>
    <dbReference type="NCBI Taxonomy" id="630683"/>
    <lineage>
        <taxon>Eukaryota</taxon>
        <taxon>Metazoa</taxon>
        <taxon>Chordata</taxon>
        <taxon>Craniata</taxon>
        <taxon>Vertebrata</taxon>
        <taxon>Euteleostomi</taxon>
        <taxon>Actinopterygii</taxon>
        <taxon>Neopterygii</taxon>
        <taxon>Teleostei</taxon>
        <taxon>Neoteleostei</taxon>
        <taxon>Acanthomorphata</taxon>
        <taxon>Zeiogadaria</taxon>
        <taxon>Gadariae</taxon>
        <taxon>Gadiformes</taxon>
        <taxon>Muraenolepidoidei</taxon>
        <taxon>Muraenolepididae</taxon>
        <taxon>Muraenolepis</taxon>
    </lineage>
</organism>
<comment type="cofactor">
    <cofactor evidence="1">
        <name>a divalent metal cation</name>
        <dbReference type="ChEBI" id="CHEBI:60240"/>
    </cofactor>
</comment>
<evidence type="ECO:0000259" key="3">
    <source>
        <dbReference type="Pfam" id="PF13359"/>
    </source>
</evidence>
<reference evidence="4" key="1">
    <citation type="submission" date="2022-07" db="EMBL/GenBank/DDBJ databases">
        <title>Chromosome-level genome of Muraenolepis orangiensis.</title>
        <authorList>
            <person name="Kim J."/>
        </authorList>
    </citation>
    <scope>NUCLEOTIDE SEQUENCE</scope>
    <source>
        <strain evidence="4">KU_S4_2022</strain>
        <tissue evidence="4">Muscle</tissue>
    </source>
</reference>
<protein>
    <recommendedName>
        <fullName evidence="3">DDE Tnp4 domain-containing protein</fullName>
    </recommendedName>
</protein>
<keyword evidence="2" id="KW-0479">Metal-binding</keyword>
<proteinExistence type="predicted"/>
<evidence type="ECO:0000313" key="6">
    <source>
        <dbReference type="Proteomes" id="UP001148018"/>
    </source>
</evidence>
<keyword evidence="6" id="KW-1185">Reference proteome</keyword>
<name>A0A9Q0EQS8_9TELE</name>
<dbReference type="EMBL" id="JANIIK010000039">
    <property type="protein sequence ID" value="KAJ3608823.1"/>
    <property type="molecule type" value="Genomic_DNA"/>
</dbReference>
<evidence type="ECO:0000313" key="5">
    <source>
        <dbReference type="EMBL" id="KAJ3608823.1"/>
    </source>
</evidence>
<dbReference type="OrthoDB" id="10020990at2759"/>
<dbReference type="PANTHER" id="PTHR23080:SF142">
    <property type="entry name" value="SI:CH211-69L10.4"/>
    <property type="match status" value="1"/>
</dbReference>
<dbReference type="Pfam" id="PF13359">
    <property type="entry name" value="DDE_Tnp_4"/>
    <property type="match status" value="1"/>
</dbReference>
<gene>
    <name evidence="4" type="ORF">NHX12_023352</name>
    <name evidence="5" type="ORF">NHX12_023353</name>
</gene>
<evidence type="ECO:0000256" key="2">
    <source>
        <dbReference type="ARBA" id="ARBA00022723"/>
    </source>
</evidence>
<dbReference type="EMBL" id="JANIIK010000039">
    <property type="protein sequence ID" value="KAJ3608822.1"/>
    <property type="molecule type" value="Genomic_DNA"/>
</dbReference>
<accession>A0A9Q0EQS8</accession>
<evidence type="ECO:0000256" key="1">
    <source>
        <dbReference type="ARBA" id="ARBA00001968"/>
    </source>
</evidence>
<comment type="caution">
    <text evidence="4">The sequence shown here is derived from an EMBL/GenBank/DDBJ whole genome shotgun (WGS) entry which is preliminary data.</text>
</comment>
<evidence type="ECO:0000313" key="4">
    <source>
        <dbReference type="EMBL" id="KAJ3608822.1"/>
    </source>
</evidence>
<dbReference type="AlphaFoldDB" id="A0A9Q0EQS8"/>
<feature type="domain" description="DDE Tnp4" evidence="3">
    <location>
        <begin position="13"/>
        <end position="56"/>
    </location>
</feature>
<dbReference type="Proteomes" id="UP001148018">
    <property type="component" value="Unassembled WGS sequence"/>
</dbReference>
<dbReference type="GO" id="GO:0046872">
    <property type="term" value="F:metal ion binding"/>
    <property type="evidence" value="ECO:0007669"/>
    <property type="project" value="UniProtKB-KW"/>
</dbReference>